<comment type="caution">
    <text evidence="1">The sequence shown here is derived from an EMBL/GenBank/DDBJ whole genome shotgun (WGS) entry which is preliminary data.</text>
</comment>
<reference evidence="1" key="1">
    <citation type="submission" date="2021-01" db="EMBL/GenBank/DDBJ databases">
        <title>Whole genome shotgun sequence of Rhizocola hellebori NBRC 109834.</title>
        <authorList>
            <person name="Komaki H."/>
            <person name="Tamura T."/>
        </authorList>
    </citation>
    <scope>NUCLEOTIDE SEQUENCE</scope>
    <source>
        <strain evidence="1">NBRC 109834</strain>
    </source>
</reference>
<proteinExistence type="predicted"/>
<gene>
    <name evidence="1" type="ORF">Rhe02_03880</name>
</gene>
<accession>A0A8J3VDB7</accession>
<dbReference type="EMBL" id="BONY01000002">
    <property type="protein sequence ID" value="GIH02321.1"/>
    <property type="molecule type" value="Genomic_DNA"/>
</dbReference>
<evidence type="ECO:0000313" key="2">
    <source>
        <dbReference type="Proteomes" id="UP000612899"/>
    </source>
</evidence>
<name>A0A8J3VDB7_9ACTN</name>
<protein>
    <submittedName>
        <fullName evidence="1">TIGR02569 family protein</fullName>
    </submittedName>
</protein>
<dbReference type="Proteomes" id="UP000612899">
    <property type="component" value="Unassembled WGS sequence"/>
</dbReference>
<dbReference type="RefSeq" id="WP_203906274.1">
    <property type="nucleotide sequence ID" value="NZ_BONY01000002.1"/>
</dbReference>
<dbReference type="AlphaFoldDB" id="A0A8J3VDB7"/>
<organism evidence="1 2">
    <name type="scientific">Rhizocola hellebori</name>
    <dbReference type="NCBI Taxonomy" id="1392758"/>
    <lineage>
        <taxon>Bacteria</taxon>
        <taxon>Bacillati</taxon>
        <taxon>Actinomycetota</taxon>
        <taxon>Actinomycetes</taxon>
        <taxon>Micromonosporales</taxon>
        <taxon>Micromonosporaceae</taxon>
        <taxon>Rhizocola</taxon>
    </lineage>
</organism>
<dbReference type="SUPFAM" id="SSF56112">
    <property type="entry name" value="Protein kinase-like (PK-like)"/>
    <property type="match status" value="1"/>
</dbReference>
<evidence type="ECO:0000313" key="1">
    <source>
        <dbReference type="EMBL" id="GIH02321.1"/>
    </source>
</evidence>
<keyword evidence="2" id="KW-1185">Reference proteome</keyword>
<sequence length="267" mass="29451">MTVSATPPPQVLAAFGAYREAVPLPGGQGQTWLSGEVVLKPAGLEAETIWVAEVLSALVATARFRVARPVRASDGSWVVQGWQAWQRTPGAPDPRRWDEILVAGEAFHEALAGMARPSFLDERDDPWTYGERLAWEELPLRGGEAMAELLQPLASARREVQLASQPVHGDLLGNVMFADRLAPTVIDWPVYYRPVSWALAVAVVDALTWHAAPATLVDRLSDRPQWDQMLVRALMYRIATSEGRRRVGLPVREHAGVYRPVVDLILA</sequence>
<dbReference type="InterPro" id="IPR011009">
    <property type="entry name" value="Kinase-like_dom_sf"/>
</dbReference>